<evidence type="ECO:0000313" key="1">
    <source>
        <dbReference type="EMBL" id="APH55085.1"/>
    </source>
</evidence>
<gene>
    <name evidence="1" type="ORF">GbCGDNIH9_8640</name>
</gene>
<dbReference type="AlphaFoldDB" id="A0AAC9P9B6"/>
<protein>
    <submittedName>
        <fullName evidence="1">Uncharacterized protein</fullName>
    </submittedName>
</protein>
<reference evidence="2" key="1">
    <citation type="submission" date="2016-11" db="EMBL/GenBank/DDBJ databases">
        <title>Comparative genomic and phenotypic analysis of Granulibacter bethesdensis clinical isolates from patients with chronic granulomatous disease.</title>
        <authorList>
            <person name="Zarember K.A."/>
            <person name="Porcella S.F."/>
            <person name="Chu J."/>
            <person name="Ding L."/>
            <person name="Dahlstrom E."/>
            <person name="Barbian K."/>
            <person name="Martens C."/>
            <person name="Sykora L."/>
            <person name="Kramer S."/>
            <person name="Pettinato A.M."/>
            <person name="Hong H."/>
            <person name="Wald G."/>
            <person name="Berg L.J."/>
            <person name="Rogge L.S."/>
            <person name="Greenberg D.E."/>
            <person name="Falcone E.L."/>
            <person name="Neves J.F."/>
            <person name="Simoes M.J."/>
            <person name="Casal M."/>
            <person name="Rodriguez-Lopez F.C."/>
            <person name="Zelazny A."/>
            <person name="Gallin J.I."/>
            <person name="Holland S.M."/>
        </authorList>
    </citation>
    <scope>NUCLEOTIDE SEQUENCE [LARGE SCALE GENOMIC DNA]</scope>
    <source>
        <strain evidence="2">NIH9.1</strain>
    </source>
</reference>
<evidence type="ECO:0000313" key="2">
    <source>
        <dbReference type="Proteomes" id="UP000182373"/>
    </source>
</evidence>
<dbReference type="EMBL" id="CP018191">
    <property type="protein sequence ID" value="APH55085.1"/>
    <property type="molecule type" value="Genomic_DNA"/>
</dbReference>
<name>A0AAC9P9B6_9PROT</name>
<dbReference type="Proteomes" id="UP000182373">
    <property type="component" value="Chromosome"/>
</dbReference>
<proteinExistence type="predicted"/>
<sequence length="51" mass="5866">MVGRYAHMMETIFNMGLQTFLPPINIPRDAQSATLMNRAERDVRHIFSSLS</sequence>
<organism evidence="1 2">
    <name type="scientific">Granulibacter bethesdensis</name>
    <dbReference type="NCBI Taxonomy" id="364410"/>
    <lineage>
        <taxon>Bacteria</taxon>
        <taxon>Pseudomonadati</taxon>
        <taxon>Pseudomonadota</taxon>
        <taxon>Alphaproteobacteria</taxon>
        <taxon>Acetobacterales</taxon>
        <taxon>Acetobacteraceae</taxon>
        <taxon>Granulibacter</taxon>
    </lineage>
</organism>
<accession>A0AAC9P9B6</accession>